<sequence length="62" mass="7299">MKIKVTVKGQKDPIIYSGDRIDVLDFEMNGEMYKQIRYFRKGFSKSELLKADLITKIIEVEK</sequence>
<dbReference type="OrthoDB" id="1932992at2"/>
<name>A0A174BHF7_9CLOT</name>
<dbReference type="GeneID" id="83012106"/>
<evidence type="ECO:0000313" key="1">
    <source>
        <dbReference type="EMBL" id="CUO00452.1"/>
    </source>
</evidence>
<dbReference type="RefSeq" id="WP_042398705.1">
    <property type="nucleotide sequence ID" value="NZ_CYZV01000011.1"/>
</dbReference>
<gene>
    <name evidence="1" type="ORF">ERS852470_01207</name>
</gene>
<dbReference type="Proteomes" id="UP000095558">
    <property type="component" value="Unassembled WGS sequence"/>
</dbReference>
<protein>
    <submittedName>
        <fullName evidence="1">Uncharacterized protein</fullName>
    </submittedName>
</protein>
<organism evidence="1 2">
    <name type="scientific">Clostridium disporicum</name>
    <dbReference type="NCBI Taxonomy" id="84024"/>
    <lineage>
        <taxon>Bacteria</taxon>
        <taxon>Bacillati</taxon>
        <taxon>Bacillota</taxon>
        <taxon>Clostridia</taxon>
        <taxon>Eubacteriales</taxon>
        <taxon>Clostridiaceae</taxon>
        <taxon>Clostridium</taxon>
    </lineage>
</organism>
<dbReference type="AlphaFoldDB" id="A0A174BHF7"/>
<proteinExistence type="predicted"/>
<dbReference type="EMBL" id="CYZV01000011">
    <property type="protein sequence ID" value="CUO00452.1"/>
    <property type="molecule type" value="Genomic_DNA"/>
</dbReference>
<reference evidence="1 2" key="1">
    <citation type="submission" date="2015-09" db="EMBL/GenBank/DDBJ databases">
        <authorList>
            <consortium name="Pathogen Informatics"/>
        </authorList>
    </citation>
    <scope>NUCLEOTIDE SEQUENCE [LARGE SCALE GENOMIC DNA]</scope>
    <source>
        <strain evidence="1 2">2789STDY5834855</strain>
    </source>
</reference>
<accession>A0A174BHF7</accession>
<evidence type="ECO:0000313" key="2">
    <source>
        <dbReference type="Proteomes" id="UP000095558"/>
    </source>
</evidence>